<feature type="transmembrane region" description="Helical" evidence="7">
    <location>
        <begin position="64"/>
        <end position="83"/>
    </location>
</feature>
<dbReference type="OrthoDB" id="3180815at2"/>
<evidence type="ECO:0000256" key="4">
    <source>
        <dbReference type="ARBA" id="ARBA00022692"/>
    </source>
</evidence>
<accession>A0A5R9F1M4</accession>
<dbReference type="EMBL" id="SWLG01000006">
    <property type="protein sequence ID" value="TLS37542.1"/>
    <property type="molecule type" value="Genomic_DNA"/>
</dbReference>
<dbReference type="PANTHER" id="PTHR42920:SF5">
    <property type="entry name" value="EAMA DOMAIN-CONTAINING PROTEIN"/>
    <property type="match status" value="1"/>
</dbReference>
<evidence type="ECO:0000256" key="3">
    <source>
        <dbReference type="ARBA" id="ARBA00022475"/>
    </source>
</evidence>
<keyword evidence="10" id="KW-1185">Reference proteome</keyword>
<keyword evidence="6 7" id="KW-0472">Membrane</keyword>
<sequence length="297" mass="32217">MRYIMMVSLGACCYGVLSTIVKLAYNDGLRVDEVVGSQMVIGVLLLWMITVFTSNKRSSLKEACLLLFVGATTGLTGIFYYNSLRFVDASFAVILLFQFTWIGVLIESLWKRQRPSKGRILALILLMAGTYLASGIHGTGIQEFSLIGILLGLGAALCYSLFILFSGSISIELNPWVRGSLLSSGGMVITLLVYPPSFMMGINMDTMLWGGLLALLGVVVPTVLFTTGVPKIGGGMAAILGAAELPMAIFASSLLLRERVTFLQWVGVVVILLGIILPELNRKKYKHSPGEHKRLVS</sequence>
<dbReference type="SUPFAM" id="SSF103481">
    <property type="entry name" value="Multidrug resistance efflux transporter EmrE"/>
    <property type="match status" value="2"/>
</dbReference>
<comment type="subcellular location">
    <subcellularLocation>
        <location evidence="1">Cell membrane</location>
        <topology evidence="1">Multi-pass membrane protein</topology>
    </subcellularLocation>
</comment>
<evidence type="ECO:0000256" key="5">
    <source>
        <dbReference type="ARBA" id="ARBA00022989"/>
    </source>
</evidence>
<evidence type="ECO:0000313" key="10">
    <source>
        <dbReference type="Proteomes" id="UP000308230"/>
    </source>
</evidence>
<keyword evidence="3" id="KW-1003">Cell membrane</keyword>
<dbReference type="AlphaFoldDB" id="A0A5R9F1M4"/>
<evidence type="ECO:0000259" key="8">
    <source>
        <dbReference type="Pfam" id="PF00892"/>
    </source>
</evidence>
<evidence type="ECO:0000256" key="7">
    <source>
        <dbReference type="SAM" id="Phobius"/>
    </source>
</evidence>
<feature type="transmembrane region" description="Helical" evidence="7">
    <location>
        <begin position="34"/>
        <end position="52"/>
    </location>
</feature>
<dbReference type="InterPro" id="IPR037185">
    <property type="entry name" value="EmrE-like"/>
</dbReference>
<proteinExistence type="inferred from homology"/>
<keyword evidence="5 7" id="KW-1133">Transmembrane helix</keyword>
<feature type="transmembrane region" description="Helical" evidence="7">
    <location>
        <begin position="120"/>
        <end position="138"/>
    </location>
</feature>
<name>A0A5R9F1M4_9BACL</name>
<evidence type="ECO:0000313" key="9">
    <source>
        <dbReference type="EMBL" id="TLS37542.1"/>
    </source>
</evidence>
<dbReference type="PANTHER" id="PTHR42920">
    <property type="entry name" value="OS03G0707200 PROTEIN-RELATED"/>
    <property type="match status" value="1"/>
</dbReference>
<dbReference type="RefSeq" id="WP_138126064.1">
    <property type="nucleotide sequence ID" value="NZ_SWLG01000006.1"/>
</dbReference>
<reference evidence="9 10" key="1">
    <citation type="submission" date="2019-04" db="EMBL/GenBank/DDBJ databases">
        <title>Bacillus caeni sp. nov., a bacterium isolated from mangrove sediment.</title>
        <authorList>
            <person name="Huang H."/>
            <person name="Mo K."/>
            <person name="Hu Y."/>
        </authorList>
    </citation>
    <scope>NUCLEOTIDE SEQUENCE [LARGE SCALE GENOMIC DNA]</scope>
    <source>
        <strain evidence="9 10">HB172195</strain>
    </source>
</reference>
<feature type="domain" description="EamA" evidence="8">
    <location>
        <begin position="3"/>
        <end position="134"/>
    </location>
</feature>
<dbReference type="InterPro" id="IPR051258">
    <property type="entry name" value="Diverse_Substrate_Transporter"/>
</dbReference>
<feature type="transmembrane region" description="Helical" evidence="7">
    <location>
        <begin position="237"/>
        <end position="256"/>
    </location>
</feature>
<comment type="similarity">
    <text evidence="2">Belongs to the EamA transporter family.</text>
</comment>
<evidence type="ECO:0000256" key="1">
    <source>
        <dbReference type="ARBA" id="ARBA00004651"/>
    </source>
</evidence>
<feature type="transmembrane region" description="Helical" evidence="7">
    <location>
        <begin position="89"/>
        <end position="108"/>
    </location>
</feature>
<dbReference type="GO" id="GO:0005886">
    <property type="term" value="C:plasma membrane"/>
    <property type="evidence" value="ECO:0007669"/>
    <property type="project" value="UniProtKB-SubCell"/>
</dbReference>
<evidence type="ECO:0000256" key="2">
    <source>
        <dbReference type="ARBA" id="ARBA00007362"/>
    </source>
</evidence>
<feature type="transmembrane region" description="Helical" evidence="7">
    <location>
        <begin position="262"/>
        <end position="280"/>
    </location>
</feature>
<feature type="transmembrane region" description="Helical" evidence="7">
    <location>
        <begin position="144"/>
        <end position="164"/>
    </location>
</feature>
<feature type="transmembrane region" description="Helical" evidence="7">
    <location>
        <begin position="176"/>
        <end position="194"/>
    </location>
</feature>
<organism evidence="9 10">
    <name type="scientific">Exobacillus caeni</name>
    <dbReference type="NCBI Taxonomy" id="2574798"/>
    <lineage>
        <taxon>Bacteria</taxon>
        <taxon>Bacillati</taxon>
        <taxon>Bacillota</taxon>
        <taxon>Bacilli</taxon>
        <taxon>Bacillales</taxon>
        <taxon>Guptibacillaceae</taxon>
        <taxon>Exobacillus</taxon>
    </lineage>
</organism>
<feature type="transmembrane region" description="Helical" evidence="7">
    <location>
        <begin position="206"/>
        <end position="225"/>
    </location>
</feature>
<protein>
    <submittedName>
        <fullName evidence="9">DMT family transporter</fullName>
    </submittedName>
</protein>
<keyword evidence="4 7" id="KW-0812">Transmembrane</keyword>
<dbReference type="Pfam" id="PF00892">
    <property type="entry name" value="EamA"/>
    <property type="match status" value="2"/>
</dbReference>
<dbReference type="Proteomes" id="UP000308230">
    <property type="component" value="Unassembled WGS sequence"/>
</dbReference>
<comment type="caution">
    <text evidence="9">The sequence shown here is derived from an EMBL/GenBank/DDBJ whole genome shotgun (WGS) entry which is preliminary data.</text>
</comment>
<evidence type="ECO:0000256" key="6">
    <source>
        <dbReference type="ARBA" id="ARBA00023136"/>
    </source>
</evidence>
<gene>
    <name evidence="9" type="ORF">FCL54_10400</name>
</gene>
<dbReference type="InterPro" id="IPR000620">
    <property type="entry name" value="EamA_dom"/>
</dbReference>
<feature type="domain" description="EamA" evidence="8">
    <location>
        <begin position="147"/>
        <end position="277"/>
    </location>
</feature>